<evidence type="ECO:0000313" key="9">
    <source>
        <dbReference type="Proteomes" id="UP000245695"/>
    </source>
</evidence>
<dbReference type="InterPro" id="IPR009078">
    <property type="entry name" value="Ferritin-like_SF"/>
</dbReference>
<dbReference type="PANTHER" id="PTHR43865:SF1">
    <property type="entry name" value="RUBRERYTHRIN-RELATED"/>
    <property type="match status" value="1"/>
</dbReference>
<keyword evidence="4" id="KW-0249">Electron transport</keyword>
<dbReference type="InterPro" id="IPR012347">
    <property type="entry name" value="Ferritin-like"/>
</dbReference>
<sequence length="197" mass="22815">MSLLKDSRTKENLMRAFAGESQARNRYTFGESLAKKQNLYVVQKVFNYTAEQEKAHAWVFYNHLKELSGSSITIDAGYPVEVYDDLIKTLKDSQHNEYEEWDKVYKEFAKTAREEGFLEVANSFEKISEIEKIHGDRFGRFASDLENNTLFKKDTEEKWICLNCGHVHTGTKAPMACPVCSYPQGYFILYSNSPFEN</sequence>
<dbReference type="CDD" id="cd01041">
    <property type="entry name" value="Rubrerythrin"/>
    <property type="match status" value="1"/>
</dbReference>
<dbReference type="PROSITE" id="PS50903">
    <property type="entry name" value="RUBREDOXIN_LIKE"/>
    <property type="match status" value="1"/>
</dbReference>
<dbReference type="PROSITE" id="PS50905">
    <property type="entry name" value="FERRITIN_LIKE"/>
    <property type="match status" value="1"/>
</dbReference>
<proteinExistence type="predicted"/>
<dbReference type="PANTHER" id="PTHR43865">
    <property type="entry name" value="RUBRERYTHRIN-RELATED"/>
    <property type="match status" value="1"/>
</dbReference>
<dbReference type="SUPFAM" id="SSF57802">
    <property type="entry name" value="Rubredoxin-like"/>
    <property type="match status" value="1"/>
</dbReference>
<dbReference type="AlphaFoldDB" id="A0A2P2BTW2"/>
<name>A0A2P2BTW2_9FIRM</name>
<gene>
    <name evidence="8" type="ORF">FRIFI_0884</name>
</gene>
<dbReference type="Pfam" id="PF21349">
    <property type="entry name" value="RUBY_RBDX"/>
    <property type="match status" value="1"/>
</dbReference>
<dbReference type="NCBIfam" id="NF045767">
    <property type="entry name" value="RuberyRbr"/>
    <property type="match status" value="1"/>
</dbReference>
<dbReference type="CDD" id="cd00729">
    <property type="entry name" value="rubredoxin_SM"/>
    <property type="match status" value="1"/>
</dbReference>
<evidence type="ECO:0000256" key="3">
    <source>
        <dbReference type="ARBA" id="ARBA00022723"/>
    </source>
</evidence>
<keyword evidence="3" id="KW-0479">Metal-binding</keyword>
<dbReference type="InterPro" id="IPR048574">
    <property type="entry name" value="RUBY_RBDX"/>
</dbReference>
<keyword evidence="9" id="KW-1185">Reference proteome</keyword>
<feature type="domain" description="Rubredoxin-like" evidence="6">
    <location>
        <begin position="156"/>
        <end position="190"/>
    </location>
</feature>
<evidence type="ECO:0000256" key="5">
    <source>
        <dbReference type="ARBA" id="ARBA00023004"/>
    </source>
</evidence>
<dbReference type="Pfam" id="PF02915">
    <property type="entry name" value="Rubrerythrin"/>
    <property type="match status" value="1"/>
</dbReference>
<keyword evidence="2" id="KW-0813">Transport</keyword>
<comment type="cofactor">
    <cofactor evidence="1">
        <name>Fe(3+)</name>
        <dbReference type="ChEBI" id="CHEBI:29034"/>
    </cofactor>
</comment>
<evidence type="ECO:0000313" key="8">
    <source>
        <dbReference type="EMBL" id="CEI72424.1"/>
    </source>
</evidence>
<dbReference type="GO" id="GO:0016491">
    <property type="term" value="F:oxidoreductase activity"/>
    <property type="evidence" value="ECO:0007669"/>
    <property type="project" value="InterPro"/>
</dbReference>
<dbReference type="InterPro" id="IPR009040">
    <property type="entry name" value="Ferritin-like_diiron"/>
</dbReference>
<reference evidence="8 9" key="1">
    <citation type="submission" date="2014-09" db="EMBL/GenBank/DDBJ databases">
        <authorList>
            <person name="Hornung B.V."/>
        </authorList>
    </citation>
    <scope>NUCLEOTIDE SEQUENCE [LARGE SCALE GENOMIC DNA]</scope>
    <source>
        <strain evidence="8 9">FRIFI</strain>
    </source>
</reference>
<dbReference type="GO" id="GO:0005506">
    <property type="term" value="F:iron ion binding"/>
    <property type="evidence" value="ECO:0007669"/>
    <property type="project" value="InterPro"/>
</dbReference>
<evidence type="ECO:0000259" key="6">
    <source>
        <dbReference type="PROSITE" id="PS50903"/>
    </source>
</evidence>
<dbReference type="Proteomes" id="UP000245695">
    <property type="component" value="Chromosome 1"/>
</dbReference>
<accession>A0A2P2BTW2</accession>
<organism evidence="8 9">
    <name type="scientific">Romboutsia hominis</name>
    <dbReference type="NCBI Taxonomy" id="1507512"/>
    <lineage>
        <taxon>Bacteria</taxon>
        <taxon>Bacillati</taxon>
        <taxon>Bacillota</taxon>
        <taxon>Clostridia</taxon>
        <taxon>Peptostreptococcales</taxon>
        <taxon>Peptostreptococcaceae</taxon>
        <taxon>Romboutsia</taxon>
    </lineage>
</organism>
<evidence type="ECO:0000256" key="2">
    <source>
        <dbReference type="ARBA" id="ARBA00022448"/>
    </source>
</evidence>
<evidence type="ECO:0000256" key="1">
    <source>
        <dbReference type="ARBA" id="ARBA00001965"/>
    </source>
</evidence>
<keyword evidence="5" id="KW-0408">Iron</keyword>
<dbReference type="EMBL" id="LN650648">
    <property type="protein sequence ID" value="CEI72424.1"/>
    <property type="molecule type" value="Genomic_DNA"/>
</dbReference>
<dbReference type="InterPro" id="IPR024934">
    <property type="entry name" value="Rubredoxin-like_dom"/>
</dbReference>
<dbReference type="Gene3D" id="2.20.28.10">
    <property type="match status" value="1"/>
</dbReference>
<dbReference type="Gene3D" id="1.20.1260.10">
    <property type="match status" value="1"/>
</dbReference>
<feature type="domain" description="Ferritin-like diiron" evidence="7">
    <location>
        <begin position="3"/>
        <end position="149"/>
    </location>
</feature>
<evidence type="ECO:0000256" key="4">
    <source>
        <dbReference type="ARBA" id="ARBA00022982"/>
    </source>
</evidence>
<dbReference type="InterPro" id="IPR052364">
    <property type="entry name" value="Rubrerythrin"/>
</dbReference>
<evidence type="ECO:0000259" key="7">
    <source>
        <dbReference type="PROSITE" id="PS50905"/>
    </source>
</evidence>
<dbReference type="KEGG" id="rhom:FRIFI_0884"/>
<dbReference type="SUPFAM" id="SSF47240">
    <property type="entry name" value="Ferritin-like"/>
    <property type="match status" value="1"/>
</dbReference>
<protein>
    <submittedName>
        <fullName evidence="8">Rubrerythrin</fullName>
    </submittedName>
</protein>
<dbReference type="RefSeq" id="WP_092926594.1">
    <property type="nucleotide sequence ID" value="NZ_FJTZ01000012.1"/>
</dbReference>
<dbReference type="InterPro" id="IPR003251">
    <property type="entry name" value="Rr_diiron-bd_dom"/>
</dbReference>